<protein>
    <submittedName>
        <fullName evidence="2">Meprin A subunit beta-like</fullName>
    </submittedName>
</protein>
<gene>
    <name evidence="2" type="ORF">IRJ41_023178</name>
</gene>
<proteinExistence type="predicted"/>
<keyword evidence="3" id="KW-1185">Reference proteome</keyword>
<dbReference type="SUPFAM" id="SSF49599">
    <property type="entry name" value="TRAF domain-like"/>
    <property type="match status" value="1"/>
</dbReference>
<comment type="caution">
    <text evidence="2">The sequence shown here is derived from an EMBL/GenBank/DDBJ whole genome shotgun (WGS) entry which is preliminary data.</text>
</comment>
<feature type="non-terminal residue" evidence="2">
    <location>
        <position position="193"/>
    </location>
</feature>
<dbReference type="Proteomes" id="UP001059041">
    <property type="component" value="Linkage Group LG8"/>
</dbReference>
<organism evidence="2 3">
    <name type="scientific">Triplophysa rosa</name>
    <name type="common">Cave loach</name>
    <dbReference type="NCBI Taxonomy" id="992332"/>
    <lineage>
        <taxon>Eukaryota</taxon>
        <taxon>Metazoa</taxon>
        <taxon>Chordata</taxon>
        <taxon>Craniata</taxon>
        <taxon>Vertebrata</taxon>
        <taxon>Euteleostomi</taxon>
        <taxon>Actinopterygii</taxon>
        <taxon>Neopterygii</taxon>
        <taxon>Teleostei</taxon>
        <taxon>Ostariophysi</taxon>
        <taxon>Cypriniformes</taxon>
        <taxon>Nemacheilidae</taxon>
        <taxon>Triplophysa</taxon>
    </lineage>
</organism>
<accession>A0A9W7WRW3</accession>
<reference evidence="2" key="1">
    <citation type="submission" date="2021-02" db="EMBL/GenBank/DDBJ databases">
        <title>Comparative genomics reveals that relaxation of natural selection precedes convergent phenotypic evolution of cavefish.</title>
        <authorList>
            <person name="Peng Z."/>
        </authorList>
    </citation>
    <scope>NUCLEOTIDE SEQUENCE</scope>
    <source>
        <tissue evidence="2">Muscle</tissue>
    </source>
</reference>
<dbReference type="EMBL" id="JAFHDT010000008">
    <property type="protein sequence ID" value="KAI7807203.1"/>
    <property type="molecule type" value="Genomic_DNA"/>
</dbReference>
<name>A0A9W7WRW3_TRIRA</name>
<dbReference type="Gene3D" id="2.60.210.10">
    <property type="entry name" value="Apoptosis, Tumor Necrosis Factor Receptor Associated Protein 2, Chain A"/>
    <property type="match status" value="1"/>
</dbReference>
<evidence type="ECO:0000313" key="3">
    <source>
        <dbReference type="Proteomes" id="UP001059041"/>
    </source>
</evidence>
<evidence type="ECO:0000259" key="1">
    <source>
        <dbReference type="PROSITE" id="PS50144"/>
    </source>
</evidence>
<evidence type="ECO:0000313" key="2">
    <source>
        <dbReference type="EMBL" id="KAI7807203.1"/>
    </source>
</evidence>
<dbReference type="AlphaFoldDB" id="A0A9W7WRW3"/>
<dbReference type="InterPro" id="IPR002083">
    <property type="entry name" value="MATH/TRAF_dom"/>
</dbReference>
<feature type="domain" description="MATH" evidence="1">
    <location>
        <begin position="1"/>
        <end position="117"/>
    </location>
</feature>
<dbReference type="InterPro" id="IPR008974">
    <property type="entry name" value="TRAF-like"/>
</dbReference>
<sequence>RNSETYFSLYVRLVSGEFDDQLQWPCPWRQVTFQVLDQNPHMQRRMSYERSVTTDPGLFTGKKFFWDNPRHNGTKTKIGNETVFVTDGYGYEYFMYKSELTKREFINGEEIIFLFSMQDTSGLLQNNSVSCPNVRVKRIRNESASSGRTPPSFLILLSATTAPLRASLFLCHIYVGTRSGMPARSVLRMRIMT</sequence>
<dbReference type="PROSITE" id="PS50144">
    <property type="entry name" value="MATH"/>
    <property type="match status" value="1"/>
</dbReference>
<dbReference type="Pfam" id="PF22486">
    <property type="entry name" value="MATH_2"/>
    <property type="match status" value="1"/>
</dbReference>